<dbReference type="InterPro" id="IPR006016">
    <property type="entry name" value="UspA"/>
</dbReference>
<evidence type="ECO:0000259" key="2">
    <source>
        <dbReference type="Pfam" id="PF00582"/>
    </source>
</evidence>
<sequence>MEKNYQNILVAIDGSIEAEQAFKKAVLFAKKNKSQLFIAHISDNRNLRIFPNIERPDQDNDFINQAYNLAETTLDTYKKWAEKQGLTEVQTILRVGSPKVEIAKNLPNEFNIDLILLGATGLNAVERLLMGSVSEYVTRNAPCDVLIARSYDTDLDKEDRIANDNF</sequence>
<dbReference type="PRINTS" id="PR01438">
    <property type="entry name" value="UNVRSLSTRESS"/>
</dbReference>
<reference evidence="3" key="1">
    <citation type="journal article" date="2021" name="PeerJ">
        <title>Extensive microbial diversity within the chicken gut microbiome revealed by metagenomics and culture.</title>
        <authorList>
            <person name="Gilroy R."/>
            <person name="Ravi A."/>
            <person name="Getino M."/>
            <person name="Pursley I."/>
            <person name="Horton D.L."/>
            <person name="Alikhan N.F."/>
            <person name="Baker D."/>
            <person name="Gharbi K."/>
            <person name="Hall N."/>
            <person name="Watson M."/>
            <person name="Adriaenssens E.M."/>
            <person name="Foster-Nyarko E."/>
            <person name="Jarju S."/>
            <person name="Secka A."/>
            <person name="Antonio M."/>
            <person name="Oren A."/>
            <person name="Chaudhuri R.R."/>
            <person name="La Ragione R."/>
            <person name="Hildebrand F."/>
            <person name="Pallen M.J."/>
        </authorList>
    </citation>
    <scope>NUCLEOTIDE SEQUENCE</scope>
    <source>
        <strain evidence="3">CHK169-4300</strain>
    </source>
</reference>
<dbReference type="PANTHER" id="PTHR46268:SF6">
    <property type="entry name" value="UNIVERSAL STRESS PROTEIN UP12"/>
    <property type="match status" value="1"/>
</dbReference>
<feature type="domain" description="UspA" evidence="2">
    <location>
        <begin position="5"/>
        <end position="149"/>
    </location>
</feature>
<dbReference type="Pfam" id="PF00582">
    <property type="entry name" value="Usp"/>
    <property type="match status" value="1"/>
</dbReference>
<evidence type="ECO:0000256" key="1">
    <source>
        <dbReference type="ARBA" id="ARBA00008791"/>
    </source>
</evidence>
<comment type="similarity">
    <text evidence="1">Belongs to the universal stress protein A family.</text>
</comment>
<comment type="caution">
    <text evidence="3">The sequence shown here is derived from an EMBL/GenBank/DDBJ whole genome shotgun (WGS) entry which is preliminary data.</text>
</comment>
<name>A0A9D2G2B3_9LACT</name>
<dbReference type="InterPro" id="IPR006015">
    <property type="entry name" value="Universal_stress_UspA"/>
</dbReference>
<evidence type="ECO:0000313" key="3">
    <source>
        <dbReference type="EMBL" id="HIZ70917.1"/>
    </source>
</evidence>
<dbReference type="Gene3D" id="3.40.50.620">
    <property type="entry name" value="HUPs"/>
    <property type="match status" value="1"/>
</dbReference>
<dbReference type="AlphaFoldDB" id="A0A9D2G2B3"/>
<protein>
    <submittedName>
        <fullName evidence="3">Universal stress protein</fullName>
    </submittedName>
</protein>
<dbReference type="CDD" id="cd00293">
    <property type="entry name" value="USP-like"/>
    <property type="match status" value="1"/>
</dbReference>
<dbReference type="Proteomes" id="UP000824106">
    <property type="component" value="Unassembled WGS sequence"/>
</dbReference>
<evidence type="ECO:0000313" key="4">
    <source>
        <dbReference type="Proteomes" id="UP000824106"/>
    </source>
</evidence>
<reference evidence="3" key="2">
    <citation type="submission" date="2021-04" db="EMBL/GenBank/DDBJ databases">
        <authorList>
            <person name="Gilroy R."/>
        </authorList>
    </citation>
    <scope>NUCLEOTIDE SEQUENCE</scope>
    <source>
        <strain evidence="3">CHK169-4300</strain>
    </source>
</reference>
<organism evidence="3 4">
    <name type="scientific">Candidatus Atopostipes pullistercoris</name>
    <dbReference type="NCBI Taxonomy" id="2838467"/>
    <lineage>
        <taxon>Bacteria</taxon>
        <taxon>Bacillati</taxon>
        <taxon>Bacillota</taxon>
        <taxon>Bacilli</taxon>
        <taxon>Lactobacillales</taxon>
        <taxon>Carnobacteriaceae</taxon>
        <taxon>Atopostipes</taxon>
    </lineage>
</organism>
<gene>
    <name evidence="3" type="ORF">H9808_04045</name>
</gene>
<dbReference type="InterPro" id="IPR014729">
    <property type="entry name" value="Rossmann-like_a/b/a_fold"/>
</dbReference>
<proteinExistence type="inferred from homology"/>
<dbReference type="PANTHER" id="PTHR46268">
    <property type="entry name" value="STRESS RESPONSE PROTEIN NHAX"/>
    <property type="match status" value="1"/>
</dbReference>
<dbReference type="SUPFAM" id="SSF52402">
    <property type="entry name" value="Adenine nucleotide alpha hydrolases-like"/>
    <property type="match status" value="1"/>
</dbReference>
<dbReference type="EMBL" id="DXAZ01000055">
    <property type="protein sequence ID" value="HIZ70917.1"/>
    <property type="molecule type" value="Genomic_DNA"/>
</dbReference>
<accession>A0A9D2G2B3</accession>